<dbReference type="SUPFAM" id="SSF53335">
    <property type="entry name" value="S-adenosyl-L-methionine-dependent methyltransferases"/>
    <property type="match status" value="1"/>
</dbReference>
<feature type="compositionally biased region" description="Low complexity" evidence="4">
    <location>
        <begin position="9"/>
        <end position="26"/>
    </location>
</feature>
<evidence type="ECO:0000259" key="5">
    <source>
        <dbReference type="Pfam" id="PF08241"/>
    </source>
</evidence>
<dbReference type="PANTHER" id="PTHR43464">
    <property type="entry name" value="METHYLTRANSFERASE"/>
    <property type="match status" value="1"/>
</dbReference>
<keyword evidence="2 6" id="KW-0808">Transferase</keyword>
<dbReference type="OrthoDB" id="66144at2759"/>
<keyword evidence="1 6" id="KW-0489">Methyltransferase</keyword>
<dbReference type="InterPro" id="IPR013216">
    <property type="entry name" value="Methyltransf_11"/>
</dbReference>
<dbReference type="EMBL" id="ML996701">
    <property type="protein sequence ID" value="KAF2398210.1"/>
    <property type="molecule type" value="Genomic_DNA"/>
</dbReference>
<gene>
    <name evidence="6" type="ORF">EJ06DRAFT_127607</name>
</gene>
<dbReference type="Pfam" id="PF08241">
    <property type="entry name" value="Methyltransf_11"/>
    <property type="match status" value="1"/>
</dbReference>
<feature type="region of interest" description="Disordered" evidence="4">
    <location>
        <begin position="1"/>
        <end position="26"/>
    </location>
</feature>
<dbReference type="CDD" id="cd02440">
    <property type="entry name" value="AdoMet_MTases"/>
    <property type="match status" value="1"/>
</dbReference>
<proteinExistence type="predicted"/>
<dbReference type="Gene3D" id="3.40.50.150">
    <property type="entry name" value="Vaccinia Virus protein VP39"/>
    <property type="match status" value="1"/>
</dbReference>
<evidence type="ECO:0000313" key="7">
    <source>
        <dbReference type="Proteomes" id="UP000799640"/>
    </source>
</evidence>
<dbReference type="AlphaFoldDB" id="A0A6G1HQB6"/>
<evidence type="ECO:0000256" key="3">
    <source>
        <dbReference type="ARBA" id="ARBA00022691"/>
    </source>
</evidence>
<sequence length="288" mass="32089">MSSETQSQPTDITTDLTAPAPTDTPASVTQNIYDSPAFFAAYSQLPRFTHGLDTAYEWPTMRALLGSTRGCDILDLGCGPGWFAEWAATNGAGVHGIDVSESMLDAARARAGYLRGVSFAKGDLANLDLKGEVGMRSWDIVHASLVLHYVEDLSAVYSAVRKVLSPGGRFVFSVEHPVVTAPLGEDVWRWDEKGDVYWPLSGYWDEGPRDREWLGVPGVRKWHRTVETYLNGLTEHGFVVRTVKEGWEGMNRKPGRERKGEGHRPYYLMVLAMVPGMDKLEREVLIQW</sequence>
<evidence type="ECO:0000313" key="6">
    <source>
        <dbReference type="EMBL" id="KAF2398210.1"/>
    </source>
</evidence>
<dbReference type="GO" id="GO:0032259">
    <property type="term" value="P:methylation"/>
    <property type="evidence" value="ECO:0007669"/>
    <property type="project" value="UniProtKB-KW"/>
</dbReference>
<dbReference type="InterPro" id="IPR029063">
    <property type="entry name" value="SAM-dependent_MTases_sf"/>
</dbReference>
<keyword evidence="3" id="KW-0949">S-adenosyl-L-methionine</keyword>
<evidence type="ECO:0000256" key="1">
    <source>
        <dbReference type="ARBA" id="ARBA00022603"/>
    </source>
</evidence>
<dbReference type="PANTHER" id="PTHR43464:SF19">
    <property type="entry name" value="UBIQUINONE BIOSYNTHESIS O-METHYLTRANSFERASE, MITOCHONDRIAL"/>
    <property type="match status" value="1"/>
</dbReference>
<feature type="domain" description="Methyltransferase type 11" evidence="5">
    <location>
        <begin position="74"/>
        <end position="172"/>
    </location>
</feature>
<evidence type="ECO:0000256" key="4">
    <source>
        <dbReference type="SAM" id="MobiDB-lite"/>
    </source>
</evidence>
<organism evidence="6 7">
    <name type="scientific">Trichodelitschia bisporula</name>
    <dbReference type="NCBI Taxonomy" id="703511"/>
    <lineage>
        <taxon>Eukaryota</taxon>
        <taxon>Fungi</taxon>
        <taxon>Dikarya</taxon>
        <taxon>Ascomycota</taxon>
        <taxon>Pezizomycotina</taxon>
        <taxon>Dothideomycetes</taxon>
        <taxon>Dothideomycetes incertae sedis</taxon>
        <taxon>Phaeotrichales</taxon>
        <taxon>Phaeotrichaceae</taxon>
        <taxon>Trichodelitschia</taxon>
    </lineage>
</organism>
<dbReference type="GO" id="GO:0008757">
    <property type="term" value="F:S-adenosylmethionine-dependent methyltransferase activity"/>
    <property type="evidence" value="ECO:0007669"/>
    <property type="project" value="InterPro"/>
</dbReference>
<protein>
    <submittedName>
        <fullName evidence="6">S-adenosyl-L-methionine-dependent methyltransferase</fullName>
    </submittedName>
</protein>
<reference evidence="6" key="1">
    <citation type="journal article" date="2020" name="Stud. Mycol.">
        <title>101 Dothideomycetes genomes: a test case for predicting lifestyles and emergence of pathogens.</title>
        <authorList>
            <person name="Haridas S."/>
            <person name="Albert R."/>
            <person name="Binder M."/>
            <person name="Bloem J."/>
            <person name="Labutti K."/>
            <person name="Salamov A."/>
            <person name="Andreopoulos B."/>
            <person name="Baker S."/>
            <person name="Barry K."/>
            <person name="Bills G."/>
            <person name="Bluhm B."/>
            <person name="Cannon C."/>
            <person name="Castanera R."/>
            <person name="Culley D."/>
            <person name="Daum C."/>
            <person name="Ezra D."/>
            <person name="Gonzalez J."/>
            <person name="Henrissat B."/>
            <person name="Kuo A."/>
            <person name="Liang C."/>
            <person name="Lipzen A."/>
            <person name="Lutzoni F."/>
            <person name="Magnuson J."/>
            <person name="Mondo S."/>
            <person name="Nolan M."/>
            <person name="Ohm R."/>
            <person name="Pangilinan J."/>
            <person name="Park H.-J."/>
            <person name="Ramirez L."/>
            <person name="Alfaro M."/>
            <person name="Sun H."/>
            <person name="Tritt A."/>
            <person name="Yoshinaga Y."/>
            <person name="Zwiers L.-H."/>
            <person name="Turgeon B."/>
            <person name="Goodwin S."/>
            <person name="Spatafora J."/>
            <person name="Crous P."/>
            <person name="Grigoriev I."/>
        </authorList>
    </citation>
    <scope>NUCLEOTIDE SEQUENCE</scope>
    <source>
        <strain evidence="6">CBS 262.69</strain>
    </source>
</reference>
<dbReference type="Proteomes" id="UP000799640">
    <property type="component" value="Unassembled WGS sequence"/>
</dbReference>
<accession>A0A6G1HQB6</accession>
<evidence type="ECO:0000256" key="2">
    <source>
        <dbReference type="ARBA" id="ARBA00022679"/>
    </source>
</evidence>
<keyword evidence="7" id="KW-1185">Reference proteome</keyword>
<name>A0A6G1HQB6_9PEZI</name>